<sequence length="952" mass="111609">MNRILVLGVFWLVILGNMYGQREQGQPLPNTNQTPKTTSDVPGVRFEGGRSLVFESFDRVSVKNYEKVSIQEVMFSGNVHIIFDGKKLKAQRVYVTIQSNKNVLHIAAFDEVEFRDENAIYLAQSFFYEPEKKTGRMRQVRSYLKDTTGTTTSPGLFYRAEEVEILSEKRAIFRQAHLTFTPADIPHYELYADTVWYFRDEVIFALHTSYMVGQQRLFYFPFFLRLEKMTGIKTVAGIEKRIGWYVMNTWDWSFAFGTMQFGLDFYERLGEYGFVRYANKNGVGPFQTLRFFGETADDVRLFYDPVNDRYSQWILINNEWTTIRQWGWHYMLEGAVQRENFTLTFYTEDLNDPFFSKKYAQRRETFTIQNILQPEENKFFSQSDNSAGYSSLNRRFAITSPQFSVNGQWTYQRMRNPEVSNIYLNDAYTYYLYQISFPNMTYTLPTIPLIDGFVVSTSMVETNRQHVGRVSVSASSNGDLSLTLSSQDSSFLPVTNSETFSLETNEGETNRVSFSSILVKTNTFEWLSVSSSVNGNLSYASSETLETNGMPISDSYHHQENASLSFNTRLLNRVISWDHMLSVMNRKRWSSFEINYSNNVLYSGAQVDYTMRTSAGTTPGLGKHPFWRVQFPLRLSHTFQYQLFRSIYQLAPREYSHAVSVSAGANWLSNIMVYSLSYSYQTTYRITNGIEDDYINNQIRETMNLSTSLGLWWFSFSTGITMDTLNRKTSRMDWHYPALTNRIVGSVVLENAFTPVTPWTYIPQIRYRYDLLRQTNLSLSLSSFATLSTWYLPFLYKVDTFAYKADLFIDYLSPRSSFFSLNLGIVLWPQKYWKVDFTTQIINRKLYRYDYEACGKFNEPYVDFWQNLRDGLSIFDYQALKRSFFQLQALNFAITHYINEWEMRVGFTLQRQLDTLRRIAYWEPQIRVEFMLSGTRDQFPPYTKRFIPEELQ</sequence>
<accession>A0AAX3BD24</accession>
<proteinExistence type="predicted"/>
<organism evidence="1 2">
    <name type="scientific">Thermospira aquatica</name>
    <dbReference type="NCBI Taxonomy" id="2828656"/>
    <lineage>
        <taxon>Bacteria</taxon>
        <taxon>Pseudomonadati</taxon>
        <taxon>Spirochaetota</taxon>
        <taxon>Spirochaetia</taxon>
        <taxon>Brevinematales</taxon>
        <taxon>Thermospiraceae</taxon>
        <taxon>Thermospira</taxon>
    </lineage>
</organism>
<dbReference type="KEGG" id="taqu:KDW03_11430"/>
<dbReference type="EMBL" id="CP073355">
    <property type="protein sequence ID" value="URA10076.1"/>
    <property type="molecule type" value="Genomic_DNA"/>
</dbReference>
<gene>
    <name evidence="1" type="ORF">KDW03_11430</name>
</gene>
<keyword evidence="2" id="KW-1185">Reference proteome</keyword>
<dbReference type="RefSeq" id="WP_271435209.1">
    <property type="nucleotide sequence ID" value="NZ_CP073355.1"/>
</dbReference>
<protein>
    <recommendedName>
        <fullName evidence="3">LPS-assembly protein LptD</fullName>
    </recommendedName>
</protein>
<dbReference type="Proteomes" id="UP001056539">
    <property type="component" value="Chromosome"/>
</dbReference>
<reference evidence="1" key="2">
    <citation type="submission" date="2022-06" db="EMBL/GenBank/DDBJ databases">
        <title>Thermospira aquatica gen. nov., sp. nov.</title>
        <authorList>
            <person name="Ben Ali Gam Z."/>
            <person name="Labat M."/>
        </authorList>
    </citation>
    <scope>NUCLEOTIDE SEQUENCE</scope>
    <source>
        <strain evidence="1">F1F22</strain>
    </source>
</reference>
<evidence type="ECO:0000313" key="2">
    <source>
        <dbReference type="Proteomes" id="UP001056539"/>
    </source>
</evidence>
<dbReference type="AlphaFoldDB" id="A0AAX3BD24"/>
<evidence type="ECO:0000313" key="1">
    <source>
        <dbReference type="EMBL" id="URA10076.1"/>
    </source>
</evidence>
<evidence type="ECO:0008006" key="3">
    <source>
        <dbReference type="Google" id="ProtNLM"/>
    </source>
</evidence>
<name>A0AAX3BD24_9SPIR</name>
<reference evidence="1" key="1">
    <citation type="submission" date="2021-04" db="EMBL/GenBank/DDBJ databases">
        <authorList>
            <person name="Postec A."/>
        </authorList>
    </citation>
    <scope>NUCLEOTIDE SEQUENCE</scope>
    <source>
        <strain evidence="1">F1F22</strain>
    </source>
</reference>